<dbReference type="SUPFAM" id="SSF56808">
    <property type="entry name" value="Ribosomal protein L1"/>
    <property type="match status" value="1"/>
</dbReference>
<dbReference type="PANTHER" id="PTHR23105">
    <property type="entry name" value="RIBOSOMAL PROTEIN L7AE FAMILY MEMBER"/>
    <property type="match status" value="1"/>
</dbReference>
<accession>A0A2G5DD07</accession>
<dbReference type="AlphaFoldDB" id="A0A2G5DD07"/>
<dbReference type="Pfam" id="PF00687">
    <property type="entry name" value="Ribosomal_L1"/>
    <property type="match status" value="1"/>
</dbReference>
<dbReference type="STRING" id="218851.A0A2G5DD07"/>
<dbReference type="CDD" id="cd00403">
    <property type="entry name" value="Ribosomal_L1"/>
    <property type="match status" value="1"/>
</dbReference>
<feature type="compositionally biased region" description="Basic and acidic residues" evidence="1">
    <location>
        <begin position="377"/>
        <end position="399"/>
    </location>
</feature>
<feature type="region of interest" description="Disordered" evidence="1">
    <location>
        <begin position="264"/>
        <end position="296"/>
    </location>
</feature>
<evidence type="ECO:0000313" key="2">
    <source>
        <dbReference type="EMBL" id="PIA41373.1"/>
    </source>
</evidence>
<proteinExistence type="predicted"/>
<dbReference type="FunCoup" id="A0A2G5DD07">
    <property type="interactions" value="2652"/>
</dbReference>
<keyword evidence="3" id="KW-1185">Reference proteome</keyword>
<dbReference type="Gene3D" id="3.40.50.790">
    <property type="match status" value="1"/>
</dbReference>
<protein>
    <recommendedName>
        <fullName evidence="4">Ribosomal protein L1</fullName>
    </recommendedName>
</protein>
<evidence type="ECO:0008006" key="4">
    <source>
        <dbReference type="Google" id="ProtNLM"/>
    </source>
</evidence>
<feature type="region of interest" description="Disordered" evidence="1">
    <location>
        <begin position="371"/>
        <end position="439"/>
    </location>
</feature>
<evidence type="ECO:0000256" key="1">
    <source>
        <dbReference type="SAM" id="MobiDB-lite"/>
    </source>
</evidence>
<gene>
    <name evidence="2" type="ORF">AQUCO_02200059v1</name>
</gene>
<dbReference type="InterPro" id="IPR016095">
    <property type="entry name" value="Ribosomal_uL1_3-a/b-sand"/>
</dbReference>
<dbReference type="OrthoDB" id="10251727at2759"/>
<dbReference type="InterPro" id="IPR028364">
    <property type="entry name" value="Ribosomal_uL1/biogenesis"/>
</dbReference>
<dbReference type="GO" id="GO:0003723">
    <property type="term" value="F:RNA binding"/>
    <property type="evidence" value="ECO:0007669"/>
    <property type="project" value="InterPro"/>
</dbReference>
<sequence length="439" mass="49273">MALQNPPQPSTIITTETMGRAVDALLKWVKSKSKHSKSQLFEQDDYLYLILTLKKIPPKGRNNPYKILLPNSLHPFDSSEEFCLIIDDRSKSSLTSEVAKKKIEAEEIPISKVLKLSKLKSDYRPFEAKRKLCSSYDMFFADKRIIPLLPRHLGKEFFKKKKIPVPVDLSHKNWKEQLRQVCSSALLYLRTGTCSVIKVGRISQGRDEIVANVAAAIDGITEIVPKKWANIRSFHLKLSESVALPIYQSVPEIGLKIEGVKKQEEEKKVDSQAESGEESLGEGKEKKLGSKKKAKKGRIHEVRYMDNNVGDMFDDISSEDDEGYSNDVLGSDDELLGKKRKKVDTVEVNVEKKLKKGENIKKKKQVKAVDDIPVSNGEKKSAKLKKKEGAKLKKGKGEVDGDELVDDMPVSADVKKKKSKVGKSDSGGIKLKTKKTKRV</sequence>
<dbReference type="FunFam" id="3.40.50.790:FF:000012">
    <property type="entry name" value="Ribosomal protein L1p/L10e family"/>
    <property type="match status" value="1"/>
</dbReference>
<dbReference type="InterPro" id="IPR023674">
    <property type="entry name" value="Ribosomal_uL1-like"/>
</dbReference>
<name>A0A2G5DD07_AQUCA</name>
<evidence type="ECO:0000313" key="3">
    <source>
        <dbReference type="Proteomes" id="UP000230069"/>
    </source>
</evidence>
<dbReference type="EMBL" id="KZ305039">
    <property type="protein sequence ID" value="PIA41373.1"/>
    <property type="molecule type" value="Genomic_DNA"/>
</dbReference>
<reference evidence="2 3" key="1">
    <citation type="submission" date="2017-09" db="EMBL/GenBank/DDBJ databases">
        <title>WGS assembly of Aquilegia coerulea Goldsmith.</title>
        <authorList>
            <person name="Hodges S."/>
            <person name="Kramer E."/>
            <person name="Nordborg M."/>
            <person name="Tomkins J."/>
            <person name="Borevitz J."/>
            <person name="Derieg N."/>
            <person name="Yan J."/>
            <person name="Mihaltcheva S."/>
            <person name="Hayes R.D."/>
            <person name="Rokhsar D."/>
        </authorList>
    </citation>
    <scope>NUCLEOTIDE SEQUENCE [LARGE SCALE GENOMIC DNA]</scope>
    <source>
        <strain evidence="3">cv. Goldsmith</strain>
    </source>
</reference>
<organism evidence="2 3">
    <name type="scientific">Aquilegia coerulea</name>
    <name type="common">Rocky mountain columbine</name>
    <dbReference type="NCBI Taxonomy" id="218851"/>
    <lineage>
        <taxon>Eukaryota</taxon>
        <taxon>Viridiplantae</taxon>
        <taxon>Streptophyta</taxon>
        <taxon>Embryophyta</taxon>
        <taxon>Tracheophyta</taxon>
        <taxon>Spermatophyta</taxon>
        <taxon>Magnoliopsida</taxon>
        <taxon>Ranunculales</taxon>
        <taxon>Ranunculaceae</taxon>
        <taxon>Thalictroideae</taxon>
        <taxon>Aquilegia</taxon>
    </lineage>
</organism>
<dbReference type="Proteomes" id="UP000230069">
    <property type="component" value="Unassembled WGS sequence"/>
</dbReference>
<dbReference type="InterPro" id="IPR050257">
    <property type="entry name" value="eL8/uL1-like"/>
</dbReference>
<dbReference type="InParanoid" id="A0A2G5DD07"/>